<dbReference type="PROSITE" id="PS50055">
    <property type="entry name" value="TYR_PHOSPHATASE_PTP"/>
    <property type="match status" value="1"/>
</dbReference>
<organism evidence="5 6">
    <name type="scientific">Talaromyces atroroseus</name>
    <dbReference type="NCBI Taxonomy" id="1441469"/>
    <lineage>
        <taxon>Eukaryota</taxon>
        <taxon>Fungi</taxon>
        <taxon>Dikarya</taxon>
        <taxon>Ascomycota</taxon>
        <taxon>Pezizomycotina</taxon>
        <taxon>Eurotiomycetes</taxon>
        <taxon>Eurotiomycetidae</taxon>
        <taxon>Eurotiales</taxon>
        <taxon>Trichocomaceae</taxon>
        <taxon>Talaromyces</taxon>
        <taxon>Talaromyces sect. Trachyspermi</taxon>
    </lineage>
</organism>
<evidence type="ECO:0000313" key="6">
    <source>
        <dbReference type="Proteomes" id="UP000214365"/>
    </source>
</evidence>
<dbReference type="InterPro" id="IPR000387">
    <property type="entry name" value="Tyr_Pase_dom"/>
</dbReference>
<reference evidence="5 6" key="1">
    <citation type="submission" date="2015-06" db="EMBL/GenBank/DDBJ databases">
        <title>Talaromyces atroroseus IBT 11181 draft genome.</title>
        <authorList>
            <person name="Rasmussen K.B."/>
            <person name="Rasmussen S."/>
            <person name="Petersen B."/>
            <person name="Sicheritz-Ponten T."/>
            <person name="Mortensen U.H."/>
            <person name="Thrane U."/>
        </authorList>
    </citation>
    <scope>NUCLEOTIDE SEQUENCE [LARGE SCALE GENOMIC DNA]</scope>
    <source>
        <strain evidence="5 6">IBT 11181</strain>
    </source>
</reference>
<dbReference type="PANTHER" id="PTHR19134:SF449">
    <property type="entry name" value="TYROSINE-PROTEIN PHOSPHATASE 1"/>
    <property type="match status" value="1"/>
</dbReference>
<dbReference type="InterPro" id="IPR003595">
    <property type="entry name" value="Tyr_Pase_cat"/>
</dbReference>
<dbReference type="InterPro" id="IPR029021">
    <property type="entry name" value="Prot-tyrosine_phosphatase-like"/>
</dbReference>
<dbReference type="PRINTS" id="PR00700">
    <property type="entry name" value="PRTYPHPHTASE"/>
</dbReference>
<evidence type="ECO:0000256" key="2">
    <source>
        <dbReference type="SAM" id="MobiDB-lite"/>
    </source>
</evidence>
<evidence type="ECO:0000259" key="3">
    <source>
        <dbReference type="PROSITE" id="PS50055"/>
    </source>
</evidence>
<feature type="region of interest" description="Disordered" evidence="2">
    <location>
        <begin position="413"/>
        <end position="459"/>
    </location>
</feature>
<proteinExistence type="inferred from homology"/>
<feature type="region of interest" description="Disordered" evidence="2">
    <location>
        <begin position="632"/>
        <end position="657"/>
    </location>
</feature>
<dbReference type="OrthoDB" id="10253954at2759"/>
<dbReference type="EMBL" id="LFMY01000005">
    <property type="protein sequence ID" value="OKL60552.1"/>
    <property type="molecule type" value="Genomic_DNA"/>
</dbReference>
<dbReference type="PANTHER" id="PTHR19134">
    <property type="entry name" value="RECEPTOR-TYPE TYROSINE-PROTEIN PHOSPHATASE"/>
    <property type="match status" value="1"/>
</dbReference>
<dbReference type="Proteomes" id="UP000214365">
    <property type="component" value="Unassembled WGS sequence"/>
</dbReference>
<feature type="compositionally biased region" description="Basic and acidic residues" evidence="2">
    <location>
        <begin position="632"/>
        <end position="643"/>
    </location>
</feature>
<feature type="domain" description="Tyrosine specific protein phosphatases" evidence="4">
    <location>
        <begin position="514"/>
        <end position="595"/>
    </location>
</feature>
<dbReference type="Gene3D" id="3.90.190.10">
    <property type="entry name" value="Protein tyrosine phosphatase superfamily"/>
    <property type="match status" value="1"/>
</dbReference>
<dbReference type="SMART" id="SM00194">
    <property type="entry name" value="PTPc"/>
    <property type="match status" value="1"/>
</dbReference>
<dbReference type="InterPro" id="IPR050348">
    <property type="entry name" value="Protein-Tyr_Phosphatase"/>
</dbReference>
<feature type="domain" description="Tyrosine-protein phosphatase" evidence="3">
    <location>
        <begin position="270"/>
        <end position="604"/>
    </location>
</feature>
<evidence type="ECO:0000313" key="5">
    <source>
        <dbReference type="EMBL" id="OKL60552.1"/>
    </source>
</evidence>
<feature type="region of interest" description="Disordered" evidence="2">
    <location>
        <begin position="122"/>
        <end position="188"/>
    </location>
</feature>
<name>A0A1Q5Q909_TALAT</name>
<evidence type="ECO:0008006" key="7">
    <source>
        <dbReference type="Google" id="ProtNLM"/>
    </source>
</evidence>
<sequence>MDFPMDAPHHKVKGRAAQELFETIRNIASMLFVFPVLTRLVAQTWKKSKWLIPKVCWISQSVKIVRLSTPLQNFATNRNWLLSRRCQVSCSALTGPRLLGSRVQRIPVQPLLLLRPTAAPPSSTTGILDAPTPPGSSLSCPDLTSLQITSQRPSGGSFSERESRASSPGASRPRGRSRKIAATGKKASRKALSVLSRIRALHYTPPSGKMAQSPIRIDTDVHGTKRGLSYEATGGSDGLPAPSDQDQTETLITDAASRLPPFLSLPNIEIRKKFEELEWLQRSRIAQGAMAKDPSHRWALENDPEVKARNRYMNVQAWANSRIRLKVPEGQCDFINASPIVFKDSRTGDETRYIATQGPKNGIHLAHFWHMVFHESADVAVVIMLTQTVEAGREKCAQYFPLDVDDAVMKFPTAFDDSPVSDEESQEDEAEDEDEAELEEEKAEGEEEEAEEIGKDSDLNISGSITLREHFFDESCRSEIRKLELEIDGESKTVWHFLFAGWADYSKPEGEERSALLQLFQRTAEKTTPENPRIVHCSAGVGRTGTFIALDHLLRELDSGELLSSESSSEDPIFDTVNQLREQRMMMVYNEMQLQFIYEVLREQSIQKLGGSLVDDMAVDLRSPKVPRLSADDKYTISDKPELEPITNEESPVSVDE</sequence>
<protein>
    <recommendedName>
        <fullName evidence="7">Tyrosine-protein phosphatase 2</fullName>
    </recommendedName>
</protein>
<comment type="caution">
    <text evidence="5">The sequence shown here is derived from an EMBL/GenBank/DDBJ whole genome shotgun (WGS) entry which is preliminary data.</text>
</comment>
<dbReference type="RefSeq" id="XP_020120673.1">
    <property type="nucleotide sequence ID" value="XM_020266350.1"/>
</dbReference>
<dbReference type="Pfam" id="PF00102">
    <property type="entry name" value="Y_phosphatase"/>
    <property type="match status" value="2"/>
</dbReference>
<dbReference type="InterPro" id="IPR016130">
    <property type="entry name" value="Tyr_Pase_AS"/>
</dbReference>
<evidence type="ECO:0000259" key="4">
    <source>
        <dbReference type="PROSITE" id="PS50056"/>
    </source>
</evidence>
<dbReference type="SUPFAM" id="SSF52799">
    <property type="entry name" value="(Phosphotyrosine protein) phosphatases II"/>
    <property type="match status" value="1"/>
</dbReference>
<feature type="compositionally biased region" description="Polar residues" evidence="2">
    <location>
        <begin position="135"/>
        <end position="157"/>
    </location>
</feature>
<evidence type="ECO:0000256" key="1">
    <source>
        <dbReference type="ARBA" id="ARBA00009649"/>
    </source>
</evidence>
<accession>A0A1Q5Q909</accession>
<dbReference type="GeneID" id="31003823"/>
<dbReference type="AlphaFoldDB" id="A0A1Q5Q909"/>
<dbReference type="STRING" id="1441469.A0A1Q5Q909"/>
<dbReference type="PROSITE" id="PS50056">
    <property type="entry name" value="TYR_PHOSPHATASE_2"/>
    <property type="match status" value="1"/>
</dbReference>
<dbReference type="PROSITE" id="PS00383">
    <property type="entry name" value="TYR_PHOSPHATASE_1"/>
    <property type="match status" value="1"/>
</dbReference>
<feature type="compositionally biased region" description="Acidic residues" evidence="2">
    <location>
        <begin position="419"/>
        <end position="451"/>
    </location>
</feature>
<dbReference type="InterPro" id="IPR000242">
    <property type="entry name" value="PTP_cat"/>
</dbReference>
<feature type="region of interest" description="Disordered" evidence="2">
    <location>
        <begin position="226"/>
        <end position="247"/>
    </location>
</feature>
<gene>
    <name evidence="5" type="ORF">UA08_04068</name>
</gene>
<keyword evidence="6" id="KW-1185">Reference proteome</keyword>
<dbReference type="GO" id="GO:0004725">
    <property type="term" value="F:protein tyrosine phosphatase activity"/>
    <property type="evidence" value="ECO:0007669"/>
    <property type="project" value="InterPro"/>
</dbReference>
<dbReference type="SMART" id="SM00404">
    <property type="entry name" value="PTPc_motif"/>
    <property type="match status" value="1"/>
</dbReference>
<comment type="similarity">
    <text evidence="1">Belongs to the protein-tyrosine phosphatase family. Non-receptor class subfamily.</text>
</comment>